<dbReference type="EMBL" id="CAJNOV010005644">
    <property type="protein sequence ID" value="CAF1220561.1"/>
    <property type="molecule type" value="Genomic_DNA"/>
</dbReference>
<evidence type="ECO:0000313" key="1">
    <source>
        <dbReference type="EMBL" id="CAF1220561.1"/>
    </source>
</evidence>
<organism evidence="1 8">
    <name type="scientific">Rotaria magnacalcarata</name>
    <dbReference type="NCBI Taxonomy" id="392030"/>
    <lineage>
        <taxon>Eukaryota</taxon>
        <taxon>Metazoa</taxon>
        <taxon>Spiralia</taxon>
        <taxon>Gnathifera</taxon>
        <taxon>Rotifera</taxon>
        <taxon>Eurotatoria</taxon>
        <taxon>Bdelloidea</taxon>
        <taxon>Philodinida</taxon>
        <taxon>Philodinidae</taxon>
        <taxon>Rotaria</taxon>
    </lineage>
</organism>
<proteinExistence type="predicted"/>
<evidence type="ECO:0000313" key="5">
    <source>
        <dbReference type="EMBL" id="CAF5007787.1"/>
    </source>
</evidence>
<dbReference type="EMBL" id="CAJOBH010152339">
    <property type="protein sequence ID" value="CAF4850544.1"/>
    <property type="molecule type" value="Genomic_DNA"/>
</dbReference>
<dbReference type="Proteomes" id="UP000676336">
    <property type="component" value="Unassembled WGS sequence"/>
</dbReference>
<reference evidence="1" key="1">
    <citation type="submission" date="2021-02" db="EMBL/GenBank/DDBJ databases">
        <authorList>
            <person name="Nowell W R."/>
        </authorList>
    </citation>
    <scope>NUCLEOTIDE SEQUENCE</scope>
</reference>
<evidence type="ECO:0000313" key="7">
    <source>
        <dbReference type="EMBL" id="CAF5044224.1"/>
    </source>
</evidence>
<dbReference type="EMBL" id="CAJOBJ010216920">
    <property type="protein sequence ID" value="CAF5024185.1"/>
    <property type="molecule type" value="Genomic_DNA"/>
</dbReference>
<evidence type="ECO:0000313" key="8">
    <source>
        <dbReference type="Proteomes" id="UP000663855"/>
    </source>
</evidence>
<feature type="non-terminal residue" evidence="1">
    <location>
        <position position="1"/>
    </location>
</feature>
<dbReference type="Proteomes" id="UP000663824">
    <property type="component" value="Unassembled WGS sequence"/>
</dbReference>
<protein>
    <submittedName>
        <fullName evidence="1">Uncharacterized protein</fullName>
    </submittedName>
</protein>
<dbReference type="EMBL" id="CAJNRE010017525">
    <property type="protein sequence ID" value="CAF2155806.1"/>
    <property type="molecule type" value="Genomic_DNA"/>
</dbReference>
<evidence type="ECO:0000313" key="3">
    <source>
        <dbReference type="EMBL" id="CAF2155806.1"/>
    </source>
</evidence>
<evidence type="ECO:0000313" key="6">
    <source>
        <dbReference type="EMBL" id="CAF5024185.1"/>
    </source>
</evidence>
<comment type="caution">
    <text evidence="1">The sequence shown here is derived from an EMBL/GenBank/DDBJ whole genome shotgun (WGS) entry which is preliminary data.</text>
</comment>
<dbReference type="Proteomes" id="UP000663855">
    <property type="component" value="Unassembled WGS sequence"/>
</dbReference>
<dbReference type="EMBL" id="CAJOBI010222187">
    <property type="protein sequence ID" value="CAF5044224.1"/>
    <property type="molecule type" value="Genomic_DNA"/>
</dbReference>
<sequence>MTQGLLSDTFLEAHRIILLNKSEDEEIENKELNEVELADLFA</sequence>
<accession>A0A814XTX9</accession>
<evidence type="ECO:0000313" key="4">
    <source>
        <dbReference type="EMBL" id="CAF4850544.1"/>
    </source>
</evidence>
<dbReference type="Proteomes" id="UP000681720">
    <property type="component" value="Unassembled WGS sequence"/>
</dbReference>
<dbReference type="Proteomes" id="UP000681967">
    <property type="component" value="Unassembled WGS sequence"/>
</dbReference>
<dbReference type="Proteomes" id="UP000663834">
    <property type="component" value="Unassembled WGS sequence"/>
</dbReference>
<gene>
    <name evidence="4" type="ORF">BYL167_LOCUS50192</name>
    <name evidence="1" type="ORF">CJN711_LOCUS12983</name>
    <name evidence="6" type="ORF">GIL414_LOCUS58550</name>
    <name evidence="2" type="ORF">KQP761_LOCUS4684</name>
    <name evidence="3" type="ORF">MBJ925_LOCUS32141</name>
    <name evidence="5" type="ORF">SMN809_LOCUS57060</name>
    <name evidence="7" type="ORF">SMN809_LOCUS58817</name>
</gene>
<name>A0A814XTX9_9BILA</name>
<dbReference type="OrthoDB" id="3207464at2759"/>
<evidence type="ECO:0000313" key="2">
    <source>
        <dbReference type="EMBL" id="CAF1299226.1"/>
    </source>
</evidence>
<dbReference type="AlphaFoldDB" id="A0A814XTX9"/>
<dbReference type="EMBL" id="CAJNOW010000963">
    <property type="protein sequence ID" value="CAF1299226.1"/>
    <property type="molecule type" value="Genomic_DNA"/>
</dbReference>
<dbReference type="EMBL" id="CAJOBI010206961">
    <property type="protein sequence ID" value="CAF5007787.1"/>
    <property type="molecule type" value="Genomic_DNA"/>
</dbReference>